<evidence type="ECO:0000259" key="12">
    <source>
        <dbReference type="Pfam" id="PF23539"/>
    </source>
</evidence>
<dbReference type="InterPro" id="IPR036890">
    <property type="entry name" value="HATPase_C_sf"/>
</dbReference>
<dbReference type="Gene3D" id="1.20.5.1930">
    <property type="match status" value="1"/>
</dbReference>
<organism evidence="13 14">
    <name type="scientific">Streptomyces zagrosensis</name>
    <dbReference type="NCBI Taxonomy" id="1042984"/>
    <lineage>
        <taxon>Bacteria</taxon>
        <taxon>Bacillati</taxon>
        <taxon>Actinomycetota</taxon>
        <taxon>Actinomycetes</taxon>
        <taxon>Kitasatosporales</taxon>
        <taxon>Streptomycetaceae</taxon>
        <taxon>Streptomyces</taxon>
    </lineage>
</organism>
<gene>
    <name evidence="13" type="ORF">FHS42_007291</name>
</gene>
<dbReference type="InterPro" id="IPR055558">
    <property type="entry name" value="DUF7134"/>
</dbReference>
<dbReference type="InterPro" id="IPR050482">
    <property type="entry name" value="Sensor_HK_TwoCompSys"/>
</dbReference>
<dbReference type="InterPro" id="IPR003594">
    <property type="entry name" value="HATPase_dom"/>
</dbReference>
<evidence type="ECO:0000259" key="11">
    <source>
        <dbReference type="Pfam" id="PF07730"/>
    </source>
</evidence>
<evidence type="ECO:0000256" key="2">
    <source>
        <dbReference type="ARBA" id="ARBA00012438"/>
    </source>
</evidence>
<proteinExistence type="predicted"/>
<evidence type="ECO:0000313" key="14">
    <source>
        <dbReference type="Proteomes" id="UP000588098"/>
    </source>
</evidence>
<dbReference type="Gene3D" id="3.30.565.10">
    <property type="entry name" value="Histidine kinase-like ATPase, C-terminal domain"/>
    <property type="match status" value="1"/>
</dbReference>
<evidence type="ECO:0000259" key="10">
    <source>
        <dbReference type="Pfam" id="PF02518"/>
    </source>
</evidence>
<evidence type="ECO:0000256" key="5">
    <source>
        <dbReference type="ARBA" id="ARBA00022741"/>
    </source>
</evidence>
<keyword evidence="6 13" id="KW-0418">Kinase</keyword>
<dbReference type="GO" id="GO:0005524">
    <property type="term" value="F:ATP binding"/>
    <property type="evidence" value="ECO:0007669"/>
    <property type="project" value="UniProtKB-KW"/>
</dbReference>
<evidence type="ECO:0000313" key="13">
    <source>
        <dbReference type="EMBL" id="MBB5940193.1"/>
    </source>
</evidence>
<feature type="domain" description="Signal transduction histidine kinase subgroup 3 dimerisation and phosphoacceptor" evidence="11">
    <location>
        <begin position="217"/>
        <end position="281"/>
    </location>
</feature>
<feature type="domain" description="Histidine kinase/HSP90-like ATPase" evidence="10">
    <location>
        <begin position="342"/>
        <end position="433"/>
    </location>
</feature>
<feature type="transmembrane region" description="Helical" evidence="9">
    <location>
        <begin position="38"/>
        <end position="56"/>
    </location>
</feature>
<dbReference type="GO" id="GO:0016020">
    <property type="term" value="C:membrane"/>
    <property type="evidence" value="ECO:0007669"/>
    <property type="project" value="InterPro"/>
</dbReference>
<comment type="catalytic activity">
    <reaction evidence="1">
        <text>ATP + protein L-histidine = ADP + protein N-phospho-L-histidine.</text>
        <dbReference type="EC" id="2.7.13.3"/>
    </reaction>
</comment>
<dbReference type="PANTHER" id="PTHR24421">
    <property type="entry name" value="NITRATE/NITRITE SENSOR PROTEIN NARX-RELATED"/>
    <property type="match status" value="1"/>
</dbReference>
<dbReference type="EC" id="2.7.13.3" evidence="2"/>
<sequence>MTASPPPMPAHSPGLTPSQVSGRLAAFLRRPGPRGGDGLLAAVMTAIGLYLLAYVIEPEDGPQPPQQFDGVSYLEPDTGTTPEVWAVVFLILITASLAWRRTRPIAVFTAQVCIMLITDGNDGNVAGVMAVAIGAYSVAAHVRRLPVAAGVFGVATLALAARFPGDEEGPPGLVPLAVMATMWVTGRTIGTWRTRAGAFHGRALRAEREREVAVARERARIARELHDVVSHNVSVMVIQSGAARMVLRSNPDGATEALRAVETSGRETMAELRHLLGVLSAQEAPPHPGGSVAPDGDALGPPLAPQPDLTRLPLLLDRVRTAGLDVRLHTRGDARPLPPGIELTAYRVVQEALTNALKYAPGAHTDVTMTYAPDTIRIEVADDGPVDGRRPEPLGAGRGLLGLTERVTLHGGGLRAGHLPAGGYRVQASIPVPAP</sequence>
<dbReference type="PANTHER" id="PTHR24421:SF10">
    <property type="entry name" value="NITRATE_NITRITE SENSOR PROTEIN NARQ"/>
    <property type="match status" value="1"/>
</dbReference>
<evidence type="ECO:0000256" key="4">
    <source>
        <dbReference type="ARBA" id="ARBA00022679"/>
    </source>
</evidence>
<keyword evidence="4" id="KW-0808">Transferase</keyword>
<keyword evidence="9" id="KW-1133">Transmembrane helix</keyword>
<dbReference type="InterPro" id="IPR011712">
    <property type="entry name" value="Sig_transdc_His_kin_sub3_dim/P"/>
</dbReference>
<dbReference type="AlphaFoldDB" id="A0A7W9QH71"/>
<dbReference type="Pfam" id="PF07730">
    <property type="entry name" value="HisKA_3"/>
    <property type="match status" value="1"/>
</dbReference>
<evidence type="ECO:0000256" key="7">
    <source>
        <dbReference type="ARBA" id="ARBA00022840"/>
    </source>
</evidence>
<evidence type="ECO:0000256" key="6">
    <source>
        <dbReference type="ARBA" id="ARBA00022777"/>
    </source>
</evidence>
<keyword evidence="5" id="KW-0547">Nucleotide-binding</keyword>
<accession>A0A7W9QH71</accession>
<protein>
    <recommendedName>
        <fullName evidence="2">histidine kinase</fullName>
        <ecNumber evidence="2">2.7.13.3</ecNumber>
    </recommendedName>
</protein>
<dbReference type="CDD" id="cd16917">
    <property type="entry name" value="HATPase_UhpB-NarQ-NarX-like"/>
    <property type="match status" value="1"/>
</dbReference>
<keyword evidence="14" id="KW-1185">Reference proteome</keyword>
<keyword evidence="9" id="KW-0812">Transmembrane</keyword>
<name>A0A7W9QH71_9ACTN</name>
<dbReference type="Pfam" id="PF23539">
    <property type="entry name" value="DUF7134"/>
    <property type="match status" value="1"/>
</dbReference>
<evidence type="ECO:0000256" key="8">
    <source>
        <dbReference type="ARBA" id="ARBA00023012"/>
    </source>
</evidence>
<evidence type="ECO:0000256" key="3">
    <source>
        <dbReference type="ARBA" id="ARBA00022553"/>
    </source>
</evidence>
<dbReference type="SUPFAM" id="SSF55874">
    <property type="entry name" value="ATPase domain of HSP90 chaperone/DNA topoisomerase II/histidine kinase"/>
    <property type="match status" value="1"/>
</dbReference>
<dbReference type="Pfam" id="PF02518">
    <property type="entry name" value="HATPase_c"/>
    <property type="match status" value="1"/>
</dbReference>
<dbReference type="Proteomes" id="UP000588098">
    <property type="component" value="Unassembled WGS sequence"/>
</dbReference>
<evidence type="ECO:0000256" key="9">
    <source>
        <dbReference type="SAM" id="Phobius"/>
    </source>
</evidence>
<keyword evidence="9" id="KW-0472">Membrane</keyword>
<reference evidence="13 14" key="1">
    <citation type="submission" date="2020-08" db="EMBL/GenBank/DDBJ databases">
        <title>Genomic Encyclopedia of Type Strains, Phase III (KMG-III): the genomes of soil and plant-associated and newly described type strains.</title>
        <authorList>
            <person name="Whitman W."/>
        </authorList>
    </citation>
    <scope>NUCLEOTIDE SEQUENCE [LARGE SCALE GENOMIC DNA]</scope>
    <source>
        <strain evidence="13 14">CECT 8305</strain>
    </source>
</reference>
<keyword evidence="3" id="KW-0597">Phosphoprotein</keyword>
<dbReference type="GO" id="GO:0046983">
    <property type="term" value="F:protein dimerization activity"/>
    <property type="evidence" value="ECO:0007669"/>
    <property type="project" value="InterPro"/>
</dbReference>
<feature type="domain" description="DUF7134" evidence="12">
    <location>
        <begin position="83"/>
        <end position="187"/>
    </location>
</feature>
<dbReference type="RefSeq" id="WP_184580146.1">
    <property type="nucleotide sequence ID" value="NZ_JACHJL010000036.1"/>
</dbReference>
<keyword evidence="8" id="KW-0902">Two-component regulatory system</keyword>
<feature type="transmembrane region" description="Helical" evidence="9">
    <location>
        <begin position="82"/>
        <end position="99"/>
    </location>
</feature>
<dbReference type="EMBL" id="JACHJL010000036">
    <property type="protein sequence ID" value="MBB5940193.1"/>
    <property type="molecule type" value="Genomic_DNA"/>
</dbReference>
<keyword evidence="7" id="KW-0067">ATP-binding</keyword>
<dbReference type="GO" id="GO:0000155">
    <property type="term" value="F:phosphorelay sensor kinase activity"/>
    <property type="evidence" value="ECO:0007669"/>
    <property type="project" value="InterPro"/>
</dbReference>
<evidence type="ECO:0000256" key="1">
    <source>
        <dbReference type="ARBA" id="ARBA00000085"/>
    </source>
</evidence>
<comment type="caution">
    <text evidence="13">The sequence shown here is derived from an EMBL/GenBank/DDBJ whole genome shotgun (WGS) entry which is preliminary data.</text>
</comment>